<keyword evidence="3" id="KW-1185">Reference proteome</keyword>
<dbReference type="AlphaFoldDB" id="A0A840VDB6"/>
<comment type="caution">
    <text evidence="2">The sequence shown here is derived from an EMBL/GenBank/DDBJ whole genome shotgun (WGS) entry which is preliminary data.</text>
</comment>
<dbReference type="EMBL" id="JACHFJ010000008">
    <property type="protein sequence ID" value="MBB5373696.1"/>
    <property type="molecule type" value="Genomic_DNA"/>
</dbReference>
<protein>
    <submittedName>
        <fullName evidence="2">Pimeloyl-ACP methyl ester carboxylesterase</fullName>
    </submittedName>
</protein>
<dbReference type="RefSeq" id="WP_183266708.1">
    <property type="nucleotide sequence ID" value="NZ_JACHFJ010000008.1"/>
</dbReference>
<feature type="domain" description="AB hydrolase-1" evidence="1">
    <location>
        <begin position="64"/>
        <end position="170"/>
    </location>
</feature>
<organism evidence="2 3">
    <name type="scientific">Acidocella aromatica</name>
    <dbReference type="NCBI Taxonomy" id="1303579"/>
    <lineage>
        <taxon>Bacteria</taxon>
        <taxon>Pseudomonadati</taxon>
        <taxon>Pseudomonadota</taxon>
        <taxon>Alphaproteobacteria</taxon>
        <taxon>Acetobacterales</taxon>
        <taxon>Acidocellaceae</taxon>
        <taxon>Acidocella</taxon>
    </lineage>
</organism>
<evidence type="ECO:0000259" key="1">
    <source>
        <dbReference type="Pfam" id="PF00561"/>
    </source>
</evidence>
<dbReference type="Pfam" id="PF00561">
    <property type="entry name" value="Abhydrolase_1"/>
    <property type="match status" value="1"/>
</dbReference>
<reference evidence="2 3" key="1">
    <citation type="submission" date="2020-08" db="EMBL/GenBank/DDBJ databases">
        <title>Genomic Encyclopedia of Type Strains, Phase IV (KMG-IV): sequencing the most valuable type-strain genomes for metagenomic binning, comparative biology and taxonomic classification.</title>
        <authorList>
            <person name="Goeker M."/>
        </authorList>
    </citation>
    <scope>NUCLEOTIDE SEQUENCE [LARGE SCALE GENOMIC DNA]</scope>
    <source>
        <strain evidence="2 3">DSM 27026</strain>
    </source>
</reference>
<evidence type="ECO:0000313" key="2">
    <source>
        <dbReference type="EMBL" id="MBB5373696.1"/>
    </source>
</evidence>
<proteinExistence type="predicted"/>
<sequence>MRVEYEDDRLRISYSPGDTDTAVIAFAGVGLALGGIQLEEFSASLARGGQGGQPATVFVIDKRRSWYNDGIAAPIVECVTVLLERLRARRVIALGNSMGGFGALALGPRFPGCVRVIAFSPQSSVRLDLVPFETRWPEWRAGISQWDLPDAAGLADEVESHLFFGRSDSLDMQHAVRFAAAALPSRHIYRVAGTDHDLARDLKRRGALAPLLEALIWTEKLESEAVARIAARGGSWLARKFGRIRLTPLEANQGPTHI</sequence>
<dbReference type="SUPFAM" id="SSF53474">
    <property type="entry name" value="alpha/beta-Hydrolases"/>
    <property type="match status" value="1"/>
</dbReference>
<gene>
    <name evidence="2" type="ORF">HNP71_001960</name>
</gene>
<evidence type="ECO:0000313" key="3">
    <source>
        <dbReference type="Proteomes" id="UP000553706"/>
    </source>
</evidence>
<dbReference type="Gene3D" id="3.40.50.1820">
    <property type="entry name" value="alpha/beta hydrolase"/>
    <property type="match status" value="1"/>
</dbReference>
<name>A0A840VDB6_9PROT</name>
<dbReference type="InterPro" id="IPR000073">
    <property type="entry name" value="AB_hydrolase_1"/>
</dbReference>
<dbReference type="InterPro" id="IPR029058">
    <property type="entry name" value="AB_hydrolase_fold"/>
</dbReference>
<dbReference type="Proteomes" id="UP000553706">
    <property type="component" value="Unassembled WGS sequence"/>
</dbReference>
<accession>A0A840VDB6</accession>